<sequence>MTLFFYTYTCKIKQKNAEYSTYQAWVIQGLWILDITIIEKLNPYWNPTSTRV</sequence>
<proteinExistence type="predicted"/>
<dbReference type="STRING" id="570519.SAMN04488116_1113"/>
<dbReference type="AlphaFoldDB" id="A0A1M5J5L4"/>
<reference evidence="2" key="1">
    <citation type="submission" date="2016-11" db="EMBL/GenBank/DDBJ databases">
        <authorList>
            <person name="Varghese N."/>
            <person name="Submissions S."/>
        </authorList>
    </citation>
    <scope>NUCLEOTIDE SEQUENCE [LARGE SCALE GENOMIC DNA]</scope>
    <source>
        <strain evidence="2">DSM 22638</strain>
    </source>
</reference>
<protein>
    <submittedName>
        <fullName evidence="1">Uncharacterized protein</fullName>
    </submittedName>
</protein>
<organism evidence="1 2">
    <name type="scientific">Flagellimonas flava</name>
    <dbReference type="NCBI Taxonomy" id="570519"/>
    <lineage>
        <taxon>Bacteria</taxon>
        <taxon>Pseudomonadati</taxon>
        <taxon>Bacteroidota</taxon>
        <taxon>Flavobacteriia</taxon>
        <taxon>Flavobacteriales</taxon>
        <taxon>Flavobacteriaceae</taxon>
        <taxon>Flagellimonas</taxon>
    </lineage>
</organism>
<dbReference type="EMBL" id="FQWL01000001">
    <property type="protein sequence ID" value="SHG35293.1"/>
    <property type="molecule type" value="Genomic_DNA"/>
</dbReference>
<evidence type="ECO:0000313" key="1">
    <source>
        <dbReference type="EMBL" id="SHG35293.1"/>
    </source>
</evidence>
<keyword evidence="2" id="KW-1185">Reference proteome</keyword>
<evidence type="ECO:0000313" key="2">
    <source>
        <dbReference type="Proteomes" id="UP000184532"/>
    </source>
</evidence>
<dbReference type="Proteomes" id="UP000184532">
    <property type="component" value="Unassembled WGS sequence"/>
</dbReference>
<accession>A0A1M5J5L4</accession>
<gene>
    <name evidence="1" type="ORF">SAMN04488116_1113</name>
</gene>
<name>A0A1M5J5L4_9FLAO</name>